<dbReference type="GO" id="GO:0043571">
    <property type="term" value="P:maintenance of CRISPR repeat elements"/>
    <property type="evidence" value="ECO:0007669"/>
    <property type="project" value="InterPro"/>
</dbReference>
<dbReference type="RefSeq" id="WP_271436308.1">
    <property type="nucleotide sequence ID" value="NZ_CP073355.1"/>
</dbReference>
<evidence type="ECO:0000256" key="1">
    <source>
        <dbReference type="ARBA" id="ARBA00023118"/>
    </source>
</evidence>
<dbReference type="AlphaFoldDB" id="A0AAX3BFN8"/>
<evidence type="ECO:0000313" key="2">
    <source>
        <dbReference type="EMBL" id="URA11173.1"/>
    </source>
</evidence>
<dbReference type="KEGG" id="taqu:KDW03_05095"/>
<evidence type="ECO:0000313" key="3">
    <source>
        <dbReference type="Proteomes" id="UP001056539"/>
    </source>
</evidence>
<gene>
    <name evidence="2" type="primary">cas5b</name>
    <name evidence="2" type="ORF">KDW03_05095</name>
</gene>
<keyword evidence="1" id="KW-0051">Antiviral defense</keyword>
<dbReference type="EMBL" id="CP073355">
    <property type="protein sequence ID" value="URA11173.1"/>
    <property type="molecule type" value="Genomic_DNA"/>
</dbReference>
<dbReference type="Pfam" id="PF09704">
    <property type="entry name" value="Cas_Cas5d"/>
    <property type="match status" value="1"/>
</dbReference>
<name>A0AAX3BFN8_9SPIR</name>
<dbReference type="InterPro" id="IPR021124">
    <property type="entry name" value="CRISPR-assoc_prot_Cas5"/>
</dbReference>
<dbReference type="Gene3D" id="3.30.70.2660">
    <property type="match status" value="1"/>
</dbReference>
<dbReference type="NCBIfam" id="TIGR02592">
    <property type="entry name" value="cas_Cas5h"/>
    <property type="match status" value="1"/>
</dbReference>
<dbReference type="InterPro" id="IPR013422">
    <property type="entry name" value="CRISPR-assoc_prot_Cas5_N"/>
</dbReference>
<dbReference type="GO" id="GO:0051607">
    <property type="term" value="P:defense response to virus"/>
    <property type="evidence" value="ECO:0007669"/>
    <property type="project" value="UniProtKB-KW"/>
</dbReference>
<dbReference type="NCBIfam" id="TIGR02593">
    <property type="entry name" value="CRISPR_cas5"/>
    <property type="match status" value="1"/>
</dbReference>
<dbReference type="InterPro" id="IPR013421">
    <property type="entry name" value="CRISPR-assoc_prot_Cas5_HALMA"/>
</dbReference>
<protein>
    <submittedName>
        <fullName evidence="2">Type I-B CRISPR-associated protein Cas5</fullName>
    </submittedName>
</protein>
<sequence>MKVLVFDIWGDYGHFRKFYTTTSPLTFSFPPPPTIAGILGAIYGTDKNSNEYLKVFGTEKCKIALQILSPVKKVRMGLNLLETKGTNLRLPMSDKNLAPRTQIRTEFLKDPCFRIYISHEDEQVFNKLSEGIQEHKSVYTVSLGLSELLANFKYVGLYDSYEKTSNKAVELCTPVTVDKLIEDKIEIEQNKKYFKEKIPIKMNQERIVEKYEDVIFESDGKTLKATVKSYYQLEQGVNIVFF</sequence>
<keyword evidence="3" id="KW-1185">Reference proteome</keyword>
<organism evidence="2 3">
    <name type="scientific">Thermospira aquatica</name>
    <dbReference type="NCBI Taxonomy" id="2828656"/>
    <lineage>
        <taxon>Bacteria</taxon>
        <taxon>Pseudomonadati</taxon>
        <taxon>Spirochaetota</taxon>
        <taxon>Spirochaetia</taxon>
        <taxon>Brevinematales</taxon>
        <taxon>Thermospiraceae</taxon>
        <taxon>Thermospira</taxon>
    </lineage>
</organism>
<reference evidence="2" key="1">
    <citation type="submission" date="2021-04" db="EMBL/GenBank/DDBJ databases">
        <authorList>
            <person name="Postec A."/>
        </authorList>
    </citation>
    <scope>NUCLEOTIDE SEQUENCE</scope>
    <source>
        <strain evidence="2">F1F22</strain>
    </source>
</reference>
<dbReference type="Proteomes" id="UP001056539">
    <property type="component" value="Chromosome"/>
</dbReference>
<proteinExistence type="predicted"/>
<accession>A0AAX3BFN8</accession>
<reference evidence="2" key="2">
    <citation type="submission" date="2022-06" db="EMBL/GenBank/DDBJ databases">
        <title>Thermospira aquatica gen. nov., sp. nov.</title>
        <authorList>
            <person name="Ben Ali Gam Z."/>
            <person name="Labat M."/>
        </authorList>
    </citation>
    <scope>NUCLEOTIDE SEQUENCE</scope>
    <source>
        <strain evidence="2">F1F22</strain>
    </source>
</reference>